<dbReference type="Proteomes" id="UP000322267">
    <property type="component" value="Unassembled WGS sequence"/>
</dbReference>
<feature type="transmembrane region" description="Helical" evidence="1">
    <location>
        <begin position="48"/>
        <end position="67"/>
    </location>
</feature>
<evidence type="ECO:0000256" key="1">
    <source>
        <dbReference type="SAM" id="Phobius"/>
    </source>
</evidence>
<sequence length="145" mass="16910">MIMGFYFGSAILFVIFFNEHTALSVILLPIYLMIAFGFFWLKQSKFKDIYGALEIALGFVILVLPFMDIQPLELLLSYFAGIYIQVRGLESIYKKFQEFENESEDEERVKKRIGRGFYWVFKKMKGNGGEGLPFLSRNSVIFIKQ</sequence>
<proteinExistence type="predicted"/>
<comment type="caution">
    <text evidence="2">The sequence shown here is derived from an EMBL/GenBank/DDBJ whole genome shotgun (WGS) entry which is preliminary data.</text>
</comment>
<keyword evidence="1" id="KW-0812">Transmembrane</keyword>
<name>A0A5D4NHA5_9BACI</name>
<reference evidence="2 3" key="1">
    <citation type="submission" date="2019-08" db="EMBL/GenBank/DDBJ databases">
        <title>Bacillus genomes from the desert of Cuatro Cienegas, Coahuila.</title>
        <authorList>
            <person name="Olmedo-Alvarez G."/>
        </authorList>
    </citation>
    <scope>NUCLEOTIDE SEQUENCE [LARGE SCALE GENOMIC DNA]</scope>
    <source>
        <strain evidence="2 3">CH34_1T</strain>
    </source>
</reference>
<gene>
    <name evidence="2" type="ORF">FZC78_22655</name>
</gene>
<keyword evidence="1" id="KW-1133">Transmembrane helix</keyword>
<organism evidence="2 3">
    <name type="scientific">Rossellomorea vietnamensis</name>
    <dbReference type="NCBI Taxonomy" id="218284"/>
    <lineage>
        <taxon>Bacteria</taxon>
        <taxon>Bacillati</taxon>
        <taxon>Bacillota</taxon>
        <taxon>Bacilli</taxon>
        <taxon>Bacillales</taxon>
        <taxon>Bacillaceae</taxon>
        <taxon>Rossellomorea</taxon>
    </lineage>
</organism>
<evidence type="ECO:0000313" key="2">
    <source>
        <dbReference type="EMBL" id="TYS12988.1"/>
    </source>
</evidence>
<accession>A0A5D4NHA5</accession>
<evidence type="ECO:0000313" key="3">
    <source>
        <dbReference type="Proteomes" id="UP000322267"/>
    </source>
</evidence>
<protein>
    <submittedName>
        <fullName evidence="2">Uncharacterized protein</fullName>
    </submittedName>
</protein>
<dbReference type="AlphaFoldDB" id="A0A5D4NHA5"/>
<feature type="transmembrane region" description="Helical" evidence="1">
    <location>
        <begin position="20"/>
        <end position="41"/>
    </location>
</feature>
<dbReference type="EMBL" id="VTEI01000026">
    <property type="protein sequence ID" value="TYS12988.1"/>
    <property type="molecule type" value="Genomic_DNA"/>
</dbReference>
<dbReference type="RefSeq" id="WP_148942337.1">
    <property type="nucleotide sequence ID" value="NZ_VTEI01000026.1"/>
</dbReference>
<dbReference type="OrthoDB" id="10005799at2"/>
<keyword evidence="1" id="KW-0472">Membrane</keyword>